<feature type="non-terminal residue" evidence="2">
    <location>
        <position position="1"/>
    </location>
</feature>
<organism evidence="1 2">
    <name type="scientific">Nicotiana sylvestris</name>
    <name type="common">Wood tobacco</name>
    <name type="synonym">South American tobacco</name>
    <dbReference type="NCBI Taxonomy" id="4096"/>
    <lineage>
        <taxon>Eukaryota</taxon>
        <taxon>Viridiplantae</taxon>
        <taxon>Streptophyta</taxon>
        <taxon>Embryophyta</taxon>
        <taxon>Tracheophyta</taxon>
        <taxon>Spermatophyta</taxon>
        <taxon>Magnoliopsida</taxon>
        <taxon>eudicotyledons</taxon>
        <taxon>Gunneridae</taxon>
        <taxon>Pentapetalae</taxon>
        <taxon>asterids</taxon>
        <taxon>lamiids</taxon>
        <taxon>Solanales</taxon>
        <taxon>Solanaceae</taxon>
        <taxon>Nicotianoideae</taxon>
        <taxon>Nicotianeae</taxon>
        <taxon>Nicotiana</taxon>
    </lineage>
</organism>
<proteinExistence type="predicted"/>
<dbReference type="RefSeq" id="XP_009797462.1">
    <property type="nucleotide sequence ID" value="XM_009799160.1"/>
</dbReference>
<sequence length="30" mass="3164">TPEPLLNLSPEPLSASSTVCRSHCSTTTSF</sequence>
<evidence type="ECO:0000313" key="1">
    <source>
        <dbReference type="Proteomes" id="UP000189701"/>
    </source>
</evidence>
<reference evidence="2" key="2">
    <citation type="submission" date="2025-08" db="UniProtKB">
        <authorList>
            <consortium name="RefSeq"/>
        </authorList>
    </citation>
    <scope>IDENTIFICATION</scope>
    <source>
        <tissue evidence="2">Leaf</tissue>
    </source>
</reference>
<gene>
    <name evidence="2" type="primary">LOC104243890</name>
</gene>
<evidence type="ECO:0000313" key="2">
    <source>
        <dbReference type="RefSeq" id="XP_009797462.1"/>
    </source>
</evidence>
<keyword evidence="1" id="KW-1185">Reference proteome</keyword>
<dbReference type="Proteomes" id="UP000189701">
    <property type="component" value="Unplaced"/>
</dbReference>
<name>A0A1U7XZR7_NICSY</name>
<protein>
    <submittedName>
        <fullName evidence="2">Uncharacterized protein LOC104243890</fullName>
    </submittedName>
</protein>
<reference evidence="1" key="1">
    <citation type="journal article" date="2013" name="Genome Biol.">
        <title>Reference genomes and transcriptomes of Nicotiana sylvestris and Nicotiana tomentosiformis.</title>
        <authorList>
            <person name="Sierro N."/>
            <person name="Battey J.N."/>
            <person name="Ouadi S."/>
            <person name="Bovet L."/>
            <person name="Goepfert S."/>
            <person name="Bakaher N."/>
            <person name="Peitsch M.C."/>
            <person name="Ivanov N.V."/>
        </authorList>
    </citation>
    <scope>NUCLEOTIDE SEQUENCE [LARGE SCALE GENOMIC DNA]</scope>
</reference>
<dbReference type="AlphaFoldDB" id="A0A1U7XZR7"/>
<accession>A0A1U7XZR7</accession>